<sequence length="465" mass="50098">MTDTDKKELNALKSVWPTVIALFCMFHIAQSWKNQLVHELGNKEPAEVMAARQIVSGDICQVPERSQLDLLRGEGMKRIPSEADIVPMASKLEDELKLSLYLPKLLKNSPAITSPAPIGVMDSGLNFLKYLRRHWLCPDVPSNYGLRVCINVFIAYCISVIFPTILACRDLELEIAALQKLRTPGPAPASTPDSSPECGQVVFVADPIQDVAAQCLVENCRSCFRIKSACCISSIGNRGKQALGTPDSSLASGASSVASCAPALASPGAALALFGSSSQALPDVDAVDNVTVIVPVLEPCEEASEPSAGSEATSADTDDPEGSAGGNGDWLEPNPGDWGDNESADERRATDDAKEVRAAGEVGAMDADNDRSRLAMEHTRGEVLLACRLIRDNLPFLESVGISQQMDISRLLAYEGVVEKAAEGKQSEGRKWCALGEVDTLLSLVLIEVEKRRQRRHDYWGSVHI</sequence>
<protein>
    <submittedName>
        <fullName evidence="2">Uncharacterized protein</fullName>
    </submittedName>
</protein>
<evidence type="ECO:0000313" key="3">
    <source>
        <dbReference type="Proteomes" id="UP000269721"/>
    </source>
</evidence>
<evidence type="ECO:0000256" key="1">
    <source>
        <dbReference type="SAM" id="MobiDB-lite"/>
    </source>
</evidence>
<dbReference type="EMBL" id="KZ995221">
    <property type="protein sequence ID" value="RKO91120.1"/>
    <property type="molecule type" value="Genomic_DNA"/>
</dbReference>
<gene>
    <name evidence="2" type="ORF">BDK51DRAFT_46037</name>
</gene>
<feature type="compositionally biased region" description="Low complexity" evidence="1">
    <location>
        <begin position="305"/>
        <end position="315"/>
    </location>
</feature>
<dbReference type="Proteomes" id="UP000269721">
    <property type="component" value="Unassembled WGS sequence"/>
</dbReference>
<proteinExistence type="predicted"/>
<dbReference type="AlphaFoldDB" id="A0A4P9WJ03"/>
<keyword evidence="3" id="KW-1185">Reference proteome</keyword>
<organism evidence="2 3">
    <name type="scientific">Blyttiomyces helicus</name>
    <dbReference type="NCBI Taxonomy" id="388810"/>
    <lineage>
        <taxon>Eukaryota</taxon>
        <taxon>Fungi</taxon>
        <taxon>Fungi incertae sedis</taxon>
        <taxon>Chytridiomycota</taxon>
        <taxon>Chytridiomycota incertae sedis</taxon>
        <taxon>Chytridiomycetes</taxon>
        <taxon>Chytridiomycetes incertae sedis</taxon>
        <taxon>Blyttiomyces</taxon>
    </lineage>
</organism>
<reference evidence="3" key="1">
    <citation type="journal article" date="2018" name="Nat. Microbiol.">
        <title>Leveraging single-cell genomics to expand the fungal tree of life.</title>
        <authorList>
            <person name="Ahrendt S.R."/>
            <person name="Quandt C.A."/>
            <person name="Ciobanu D."/>
            <person name="Clum A."/>
            <person name="Salamov A."/>
            <person name="Andreopoulos B."/>
            <person name="Cheng J.F."/>
            <person name="Woyke T."/>
            <person name="Pelin A."/>
            <person name="Henrissat B."/>
            <person name="Reynolds N.K."/>
            <person name="Benny G.L."/>
            <person name="Smith M.E."/>
            <person name="James T.Y."/>
            <person name="Grigoriev I.V."/>
        </authorList>
    </citation>
    <scope>NUCLEOTIDE SEQUENCE [LARGE SCALE GENOMIC DNA]</scope>
</reference>
<name>A0A4P9WJ03_9FUNG</name>
<feature type="compositionally biased region" description="Basic and acidic residues" evidence="1">
    <location>
        <begin position="344"/>
        <end position="358"/>
    </location>
</feature>
<accession>A0A4P9WJ03</accession>
<feature type="region of interest" description="Disordered" evidence="1">
    <location>
        <begin position="300"/>
        <end position="365"/>
    </location>
</feature>
<evidence type="ECO:0000313" key="2">
    <source>
        <dbReference type="EMBL" id="RKO91120.1"/>
    </source>
</evidence>